<sequence length="334" mass="38213">MIRQEESYYKCPHYLSLEERSTQTLVFTPVPSVLQVVEEMASLVTDIRAEPSMNCKGDDHCASPGSSTCDLYGDLRAPLRAFLPNSRSEQFQEVLSLSSWRHRMLEWGNAVCVTFGIDASVLESAFNILDRYIAVEISHSNDAFENLSLTREDFQLFSMVSIYIAVKMFSRNQNLRVHDLLEMAQGFYTADHITTTERDILEALNWHVNPPTVMDYCDVYLTLFPQHIYGCYGNDAYSPASQWSSSKRVGEKQRRKCRCRCQSMVGIVLHDVFFVDKPNFLTALAAVLLAADAFRGCARDNSFVLEHFLRNIQGVVNIQKEEFDSIIRRLECYC</sequence>
<proteinExistence type="predicted"/>
<dbReference type="EMBL" id="CAACVS010000218">
    <property type="protein sequence ID" value="VEU39365.1"/>
    <property type="molecule type" value="Genomic_DNA"/>
</dbReference>
<keyword evidence="3" id="KW-1185">Reference proteome</keyword>
<dbReference type="Pfam" id="PF00134">
    <property type="entry name" value="Cyclin_N"/>
    <property type="match status" value="1"/>
</dbReference>
<dbReference type="AlphaFoldDB" id="A0A448ZBD6"/>
<evidence type="ECO:0000313" key="2">
    <source>
        <dbReference type="EMBL" id="VEU39365.1"/>
    </source>
</evidence>
<feature type="domain" description="Cyclin N-terminal" evidence="1">
    <location>
        <begin position="92"/>
        <end position="209"/>
    </location>
</feature>
<dbReference type="InterPro" id="IPR006671">
    <property type="entry name" value="Cyclin_N"/>
</dbReference>
<dbReference type="SUPFAM" id="SSF47954">
    <property type="entry name" value="Cyclin-like"/>
    <property type="match status" value="1"/>
</dbReference>
<gene>
    <name evidence="2" type="ORF">PSNMU_V1.4_AUG-EV-PASAV3_0062130</name>
</gene>
<dbReference type="Proteomes" id="UP000291116">
    <property type="component" value="Unassembled WGS sequence"/>
</dbReference>
<organism evidence="2 3">
    <name type="scientific">Pseudo-nitzschia multistriata</name>
    <dbReference type="NCBI Taxonomy" id="183589"/>
    <lineage>
        <taxon>Eukaryota</taxon>
        <taxon>Sar</taxon>
        <taxon>Stramenopiles</taxon>
        <taxon>Ochrophyta</taxon>
        <taxon>Bacillariophyta</taxon>
        <taxon>Bacillariophyceae</taxon>
        <taxon>Bacillariophycidae</taxon>
        <taxon>Bacillariales</taxon>
        <taxon>Bacillariaceae</taxon>
        <taxon>Pseudo-nitzschia</taxon>
    </lineage>
</organism>
<name>A0A448ZBD6_9STRA</name>
<reference evidence="2 3" key="1">
    <citation type="submission" date="2019-01" db="EMBL/GenBank/DDBJ databases">
        <authorList>
            <person name="Ferrante I. M."/>
        </authorList>
    </citation>
    <scope>NUCLEOTIDE SEQUENCE [LARGE SCALE GENOMIC DNA]</scope>
    <source>
        <strain evidence="2 3">B856</strain>
    </source>
</reference>
<evidence type="ECO:0000259" key="1">
    <source>
        <dbReference type="Pfam" id="PF00134"/>
    </source>
</evidence>
<protein>
    <recommendedName>
        <fullName evidence="1">Cyclin N-terminal domain-containing protein</fullName>
    </recommendedName>
</protein>
<accession>A0A448ZBD6</accession>
<dbReference type="Gene3D" id="1.10.472.10">
    <property type="entry name" value="Cyclin-like"/>
    <property type="match status" value="2"/>
</dbReference>
<dbReference type="OrthoDB" id="48555at2759"/>
<dbReference type="PANTHER" id="PTHR10177">
    <property type="entry name" value="CYCLINS"/>
    <property type="match status" value="1"/>
</dbReference>
<dbReference type="InterPro" id="IPR039361">
    <property type="entry name" value="Cyclin"/>
</dbReference>
<dbReference type="InterPro" id="IPR036915">
    <property type="entry name" value="Cyclin-like_sf"/>
</dbReference>
<evidence type="ECO:0000313" key="3">
    <source>
        <dbReference type="Proteomes" id="UP000291116"/>
    </source>
</evidence>